<evidence type="ECO:0000259" key="5">
    <source>
        <dbReference type="Pfam" id="PF04542"/>
    </source>
</evidence>
<dbReference type="InterPro" id="IPR000943">
    <property type="entry name" value="RNA_pol_sigma70"/>
</dbReference>
<dbReference type="SUPFAM" id="SSF88659">
    <property type="entry name" value="Sigma3 and sigma4 domains of RNA polymerase sigma factors"/>
    <property type="match status" value="1"/>
</dbReference>
<dbReference type="InterPro" id="IPR007627">
    <property type="entry name" value="RNA_pol_sigma70_r2"/>
</dbReference>
<dbReference type="SUPFAM" id="SSF88946">
    <property type="entry name" value="Sigma2 domain of RNA polymerase sigma factors"/>
    <property type="match status" value="1"/>
</dbReference>
<dbReference type="Gene3D" id="1.20.120.1810">
    <property type="match status" value="1"/>
</dbReference>
<reference evidence="8" key="1">
    <citation type="submission" date="2015-03" db="EMBL/GenBank/DDBJ databases">
        <authorList>
            <person name="Nijsse Bart"/>
        </authorList>
    </citation>
    <scope>NUCLEOTIDE SEQUENCE [LARGE SCALE GENOMIC DNA]</scope>
</reference>
<dbReference type="RefSeq" id="WP_021169327.1">
    <property type="nucleotide sequence ID" value="NZ_CTRP01000003.1"/>
</dbReference>
<dbReference type="PANTHER" id="PTHR30385">
    <property type="entry name" value="SIGMA FACTOR F FLAGELLAR"/>
    <property type="match status" value="1"/>
</dbReference>
<evidence type="ECO:0000256" key="2">
    <source>
        <dbReference type="ARBA" id="ARBA00023082"/>
    </source>
</evidence>
<keyword evidence="3" id="KW-0238">DNA-binding</keyword>
<dbReference type="PRINTS" id="PR00046">
    <property type="entry name" value="SIGMA70FCT"/>
</dbReference>
<evidence type="ECO:0000256" key="1">
    <source>
        <dbReference type="ARBA" id="ARBA00023015"/>
    </source>
</evidence>
<gene>
    <name evidence="7" type="ORF">SpAn4DRAFT_1568</name>
</gene>
<dbReference type="Proteomes" id="UP000049855">
    <property type="component" value="Unassembled WGS sequence"/>
</dbReference>
<protein>
    <submittedName>
        <fullName evidence="7">RNA polymerase sigma factor RpoH</fullName>
    </submittedName>
</protein>
<dbReference type="Gene3D" id="1.10.10.10">
    <property type="entry name" value="Winged helix-like DNA-binding domain superfamily/Winged helix DNA-binding domain"/>
    <property type="match status" value="1"/>
</dbReference>
<dbReference type="InterPro" id="IPR013324">
    <property type="entry name" value="RNA_pol_sigma_r3/r4-like"/>
</dbReference>
<evidence type="ECO:0000256" key="4">
    <source>
        <dbReference type="ARBA" id="ARBA00023163"/>
    </source>
</evidence>
<keyword evidence="4" id="KW-0804">Transcription</keyword>
<dbReference type="InterPro" id="IPR036388">
    <property type="entry name" value="WH-like_DNA-bd_sf"/>
</dbReference>
<evidence type="ECO:0000259" key="6">
    <source>
        <dbReference type="Pfam" id="PF04545"/>
    </source>
</evidence>
<accession>A0A0U1KU17</accession>
<dbReference type="InterPro" id="IPR014284">
    <property type="entry name" value="RNA_pol_sigma-70_dom"/>
</dbReference>
<keyword evidence="2" id="KW-0731">Sigma factor</keyword>
<dbReference type="InterPro" id="IPR013325">
    <property type="entry name" value="RNA_pol_sigma_r2"/>
</dbReference>
<keyword evidence="8" id="KW-1185">Reference proteome</keyword>
<keyword evidence="1" id="KW-0805">Transcription regulation</keyword>
<dbReference type="Pfam" id="PF04542">
    <property type="entry name" value="Sigma70_r2"/>
    <property type="match status" value="1"/>
</dbReference>
<organism evidence="7 8">
    <name type="scientific">Sporomusa ovata</name>
    <dbReference type="NCBI Taxonomy" id="2378"/>
    <lineage>
        <taxon>Bacteria</taxon>
        <taxon>Bacillati</taxon>
        <taxon>Bacillota</taxon>
        <taxon>Negativicutes</taxon>
        <taxon>Selenomonadales</taxon>
        <taxon>Sporomusaceae</taxon>
        <taxon>Sporomusa</taxon>
    </lineage>
</organism>
<evidence type="ECO:0000313" key="7">
    <source>
        <dbReference type="EMBL" id="CQR70599.1"/>
    </source>
</evidence>
<evidence type="ECO:0000256" key="3">
    <source>
        <dbReference type="ARBA" id="ARBA00023125"/>
    </source>
</evidence>
<name>A0A0U1KU17_9FIRM</name>
<dbReference type="GO" id="GO:0016987">
    <property type="term" value="F:sigma factor activity"/>
    <property type="evidence" value="ECO:0007669"/>
    <property type="project" value="UniProtKB-KW"/>
</dbReference>
<dbReference type="GO" id="GO:0006352">
    <property type="term" value="P:DNA-templated transcription initiation"/>
    <property type="evidence" value="ECO:0007669"/>
    <property type="project" value="InterPro"/>
</dbReference>
<dbReference type="EMBL" id="CTRP01000003">
    <property type="protein sequence ID" value="CQR70599.1"/>
    <property type="molecule type" value="Genomic_DNA"/>
</dbReference>
<dbReference type="InterPro" id="IPR007630">
    <property type="entry name" value="RNA_pol_sigma70_r4"/>
</dbReference>
<dbReference type="GO" id="GO:0003677">
    <property type="term" value="F:DNA binding"/>
    <property type="evidence" value="ECO:0007669"/>
    <property type="project" value="UniProtKB-KW"/>
</dbReference>
<sequence>MILSQYLAELKNIRTLLPEEEQSLWQSYKVDGSLESRRRLIESYQPLVFKTAMRWRLPEPAMLDSIQEGTVGLIEAVEKYDHTRGVAFSLFAVHRIKGRIINHLKGEDGSLLHIDSPLNEGANQTTIADLLVDAQAEVAAQAEQNYLVEQLKTAMDRLPAKEQQVLQGVFLDDCQPKELAATMEVSLSHIYRLQKQGIRRLRGMMSKLMGNW</sequence>
<dbReference type="AlphaFoldDB" id="A0A0U1KU17"/>
<feature type="domain" description="RNA polymerase sigma-70 region 4" evidence="6">
    <location>
        <begin position="154"/>
        <end position="202"/>
    </location>
</feature>
<feature type="domain" description="RNA polymerase sigma-70 region 2" evidence="5">
    <location>
        <begin position="40"/>
        <end position="107"/>
    </location>
</feature>
<dbReference type="NCBIfam" id="TIGR02937">
    <property type="entry name" value="sigma70-ECF"/>
    <property type="match status" value="1"/>
</dbReference>
<dbReference type="Pfam" id="PF04545">
    <property type="entry name" value="Sigma70_r4"/>
    <property type="match status" value="1"/>
</dbReference>
<proteinExistence type="predicted"/>
<evidence type="ECO:0000313" key="8">
    <source>
        <dbReference type="Proteomes" id="UP000049855"/>
    </source>
</evidence>